<keyword evidence="3" id="KW-0812">Transmembrane</keyword>
<dbReference type="OrthoDB" id="9783842at2"/>
<comment type="function">
    <text evidence="2">Required for morphogenesis under gluconeogenic growth conditions.</text>
</comment>
<dbReference type="GO" id="GO:0043743">
    <property type="term" value="F:LPPG:FO 2-phospho-L-lactate transferase activity"/>
    <property type="evidence" value="ECO:0007669"/>
    <property type="project" value="InterPro"/>
</dbReference>
<proteinExistence type="inferred from homology"/>
<dbReference type="GO" id="GO:0005737">
    <property type="term" value="C:cytoplasm"/>
    <property type="evidence" value="ECO:0007669"/>
    <property type="project" value="UniProtKB-SubCell"/>
</dbReference>
<dbReference type="Proteomes" id="UP000093044">
    <property type="component" value="Chromosome"/>
</dbReference>
<keyword evidence="1 2" id="KW-0963">Cytoplasm</keyword>
<dbReference type="GO" id="GO:0008360">
    <property type="term" value="P:regulation of cell shape"/>
    <property type="evidence" value="ECO:0007669"/>
    <property type="project" value="UniProtKB-UniRule"/>
</dbReference>
<keyword evidence="3" id="KW-0472">Membrane</keyword>
<dbReference type="PANTHER" id="PTHR30135:SF3">
    <property type="entry name" value="GLUCONEOGENESIS FACTOR-RELATED"/>
    <property type="match status" value="1"/>
</dbReference>
<feature type="transmembrane region" description="Helical" evidence="3">
    <location>
        <begin position="6"/>
        <end position="25"/>
    </location>
</feature>
<evidence type="ECO:0000313" key="5">
    <source>
        <dbReference type="Proteomes" id="UP000093044"/>
    </source>
</evidence>
<comment type="subcellular location">
    <subcellularLocation>
        <location evidence="2">Cytoplasm</location>
    </subcellularLocation>
</comment>
<evidence type="ECO:0000313" key="4">
    <source>
        <dbReference type="EMBL" id="ANZ44955.1"/>
    </source>
</evidence>
<dbReference type="Gene3D" id="3.40.50.10680">
    <property type="entry name" value="CofD-like domains"/>
    <property type="match status" value="1"/>
</dbReference>
<dbReference type="GeneID" id="83057721"/>
<dbReference type="RefSeq" id="WP_066744566.1">
    <property type="nucleotide sequence ID" value="NZ_CP016757.1"/>
</dbReference>
<dbReference type="Pfam" id="PF01933">
    <property type="entry name" value="CofD"/>
    <property type="match status" value="1"/>
</dbReference>
<dbReference type="HAMAP" id="MF_00973">
    <property type="entry name" value="Gluconeogen_factor"/>
    <property type="match status" value="1"/>
</dbReference>
<dbReference type="CDD" id="cd07187">
    <property type="entry name" value="YvcK_like"/>
    <property type="match status" value="1"/>
</dbReference>
<keyword evidence="5" id="KW-1185">Reference proteome</keyword>
<dbReference type="InterPro" id="IPR038136">
    <property type="entry name" value="CofD-like_dom_sf"/>
</dbReference>
<dbReference type="AlphaFoldDB" id="A0A1B2I4Q1"/>
<dbReference type="SUPFAM" id="SSF142338">
    <property type="entry name" value="CofD-like"/>
    <property type="match status" value="1"/>
</dbReference>
<keyword evidence="3" id="KW-1133">Transmembrane helix</keyword>
<evidence type="ECO:0000256" key="1">
    <source>
        <dbReference type="ARBA" id="ARBA00022490"/>
    </source>
</evidence>
<name>A0A1B2I4Q1_9BACT</name>
<protein>
    <recommendedName>
        <fullName evidence="2">Putative gluconeogenesis factor</fullName>
    </recommendedName>
</protein>
<dbReference type="EMBL" id="CP016757">
    <property type="protein sequence ID" value="ANZ44955.1"/>
    <property type="molecule type" value="Genomic_DNA"/>
</dbReference>
<evidence type="ECO:0000256" key="2">
    <source>
        <dbReference type="HAMAP-Rule" id="MF_00973"/>
    </source>
</evidence>
<dbReference type="NCBIfam" id="TIGR01826">
    <property type="entry name" value="CofD_related"/>
    <property type="match status" value="1"/>
</dbReference>
<dbReference type="STRING" id="1197717.BED41_07635"/>
<reference evidence="4" key="1">
    <citation type="submission" date="2016-08" db="EMBL/GenBank/DDBJ databases">
        <title>Complete genome of Cloacibacillus porcorum.</title>
        <authorList>
            <person name="Looft T."/>
            <person name="Bayles D.O."/>
            <person name="Alt D.P."/>
        </authorList>
    </citation>
    <scope>NUCLEOTIDE SEQUENCE [LARGE SCALE GENOMIC DNA]</scope>
    <source>
        <strain evidence="4">CL-84</strain>
    </source>
</reference>
<sequence length="372" mass="40768">MNAVLWILTFITAFMLGGAAVYFIAPKRRRFWRRPAERHRIMSNALEYRLSLGPRVVAIGGGTGLSTLLGGLKGFTRNITAVVAVTDEGGSSGRLRQEWGMLPPGDIRNCIVALAENDSSLNSLLNFRFDRGELKGHSLGNLILLATTEMMGDFQRAVEELNKLLAIRGQVLPVTTDNVTLKGETADGRLLSGELEISDNGSQLAKLWIEPADAEALSGVKQAFAEAEIIVLGPGSLFTSVLPNLLLSDMAKLLRDTKVPIVYIANLMTQPKETEGMNIVAHVDWITGVLGTVPDYVLANQSAIPAEFLSRYSKIGAEPLYLSAKEENYLESLGTTVVYGDYCEIRNGKYLRHNAQNLSETIMELIRENRKS</sequence>
<comment type="similarity">
    <text evidence="2">Belongs to the gluconeogenesis factor family.</text>
</comment>
<dbReference type="InterPro" id="IPR002882">
    <property type="entry name" value="CofD"/>
</dbReference>
<gene>
    <name evidence="4" type="ORF">BED41_07635</name>
</gene>
<organism evidence="4 5">
    <name type="scientific">Cloacibacillus porcorum</name>
    <dbReference type="NCBI Taxonomy" id="1197717"/>
    <lineage>
        <taxon>Bacteria</taxon>
        <taxon>Thermotogati</taxon>
        <taxon>Synergistota</taxon>
        <taxon>Synergistia</taxon>
        <taxon>Synergistales</taxon>
        <taxon>Synergistaceae</taxon>
        <taxon>Cloacibacillus</taxon>
    </lineage>
</organism>
<dbReference type="KEGG" id="cpor:BED41_07635"/>
<evidence type="ECO:0000256" key="3">
    <source>
        <dbReference type="SAM" id="Phobius"/>
    </source>
</evidence>
<accession>A0A1B2I4Q1</accession>
<dbReference type="PANTHER" id="PTHR30135">
    <property type="entry name" value="UNCHARACTERIZED PROTEIN YVCK-RELATED"/>
    <property type="match status" value="1"/>
</dbReference>
<dbReference type="InterPro" id="IPR010119">
    <property type="entry name" value="Gluconeogen_factor"/>
</dbReference>